<dbReference type="Proteomes" id="UP000276133">
    <property type="component" value="Unassembled WGS sequence"/>
</dbReference>
<accession>A0A3M7S5P7</accession>
<keyword evidence="2" id="KW-1185">Reference proteome</keyword>
<sequence>MFCEKWRAKMTKRKYWAFPNKCGYVLKITKGQPIQDDVHYTDGHLAGQLGDNLFKKKIVKIVKWLRDGREVVRTWTHRDDEYERQECTIEIIQESQNKHEPELIQKQVLQQSETSNTTKIKWVVFNETGTDTEDNGPDVEEQKH</sequence>
<protein>
    <submittedName>
        <fullName evidence="1">Uncharacterized protein</fullName>
    </submittedName>
</protein>
<proteinExistence type="predicted"/>
<evidence type="ECO:0000313" key="1">
    <source>
        <dbReference type="EMBL" id="RNA31164.1"/>
    </source>
</evidence>
<gene>
    <name evidence="1" type="ORF">BpHYR1_039522</name>
</gene>
<evidence type="ECO:0000313" key="2">
    <source>
        <dbReference type="Proteomes" id="UP000276133"/>
    </source>
</evidence>
<dbReference type="EMBL" id="REGN01001978">
    <property type="protein sequence ID" value="RNA31164.1"/>
    <property type="molecule type" value="Genomic_DNA"/>
</dbReference>
<reference evidence="1 2" key="1">
    <citation type="journal article" date="2018" name="Sci. Rep.">
        <title>Genomic signatures of local adaptation to the degree of environmental predictability in rotifers.</title>
        <authorList>
            <person name="Franch-Gras L."/>
            <person name="Hahn C."/>
            <person name="Garcia-Roger E.M."/>
            <person name="Carmona M.J."/>
            <person name="Serra M."/>
            <person name="Gomez A."/>
        </authorList>
    </citation>
    <scope>NUCLEOTIDE SEQUENCE [LARGE SCALE GENOMIC DNA]</scope>
    <source>
        <strain evidence="1">HYR1</strain>
    </source>
</reference>
<dbReference type="AlphaFoldDB" id="A0A3M7S5P7"/>
<comment type="caution">
    <text evidence="1">The sequence shown here is derived from an EMBL/GenBank/DDBJ whole genome shotgun (WGS) entry which is preliminary data.</text>
</comment>
<name>A0A3M7S5P7_BRAPC</name>
<organism evidence="1 2">
    <name type="scientific">Brachionus plicatilis</name>
    <name type="common">Marine rotifer</name>
    <name type="synonym">Brachionus muelleri</name>
    <dbReference type="NCBI Taxonomy" id="10195"/>
    <lineage>
        <taxon>Eukaryota</taxon>
        <taxon>Metazoa</taxon>
        <taxon>Spiralia</taxon>
        <taxon>Gnathifera</taxon>
        <taxon>Rotifera</taxon>
        <taxon>Eurotatoria</taxon>
        <taxon>Monogononta</taxon>
        <taxon>Pseudotrocha</taxon>
        <taxon>Ploima</taxon>
        <taxon>Brachionidae</taxon>
        <taxon>Brachionus</taxon>
    </lineage>
</organism>